<reference evidence="2" key="1">
    <citation type="journal article" date="2020" name="Nature">
        <title>Giant virus diversity and host interactions through global metagenomics.</title>
        <authorList>
            <person name="Schulz F."/>
            <person name="Roux S."/>
            <person name="Paez-Espino D."/>
            <person name="Jungbluth S."/>
            <person name="Walsh D.A."/>
            <person name="Denef V.J."/>
            <person name="McMahon K.D."/>
            <person name="Konstantinidis K.T."/>
            <person name="Eloe-Fadrosh E.A."/>
            <person name="Kyrpides N.C."/>
            <person name="Woyke T."/>
        </authorList>
    </citation>
    <scope>NUCLEOTIDE SEQUENCE</scope>
    <source>
        <strain evidence="2">GVMAG-M-3300023184-186</strain>
    </source>
</reference>
<feature type="compositionally biased region" description="Low complexity" evidence="1">
    <location>
        <begin position="80"/>
        <end position="99"/>
    </location>
</feature>
<accession>A0A6C0I0C8</accession>
<evidence type="ECO:0000313" key="2">
    <source>
        <dbReference type="EMBL" id="QHT86232.1"/>
    </source>
</evidence>
<feature type="region of interest" description="Disordered" evidence="1">
    <location>
        <begin position="80"/>
        <end position="104"/>
    </location>
</feature>
<organism evidence="2">
    <name type="scientific">viral metagenome</name>
    <dbReference type="NCBI Taxonomy" id="1070528"/>
    <lineage>
        <taxon>unclassified sequences</taxon>
        <taxon>metagenomes</taxon>
        <taxon>organismal metagenomes</taxon>
    </lineage>
</organism>
<proteinExistence type="predicted"/>
<feature type="region of interest" description="Disordered" evidence="1">
    <location>
        <begin position="155"/>
        <end position="186"/>
    </location>
</feature>
<feature type="compositionally biased region" description="Low complexity" evidence="1">
    <location>
        <begin position="157"/>
        <end position="179"/>
    </location>
</feature>
<protein>
    <submittedName>
        <fullName evidence="2">Uncharacterized protein</fullName>
    </submittedName>
</protein>
<name>A0A6C0I0C8_9ZZZZ</name>
<dbReference type="EMBL" id="MN740065">
    <property type="protein sequence ID" value="QHT86232.1"/>
    <property type="molecule type" value="Genomic_DNA"/>
</dbReference>
<dbReference type="AlphaFoldDB" id="A0A6C0I0C8"/>
<sequence length="186" mass="20573">MRVNSRGVNNRRQNRYNINCPNCRQCQFCIDPRSTRYQVCSCRNIRLFCQSCRNLLQSNTASTAIVGPLNLRVPTASTTSTISTTSTTSTISTTSTTSTNTGRYTPPHRLNASISPTPFEICCCGSNCCAICKGITPPHCGRECDICRMRKREREQSNASSSTITISDSRSSTTVSYTSNMLRMPI</sequence>
<evidence type="ECO:0000256" key="1">
    <source>
        <dbReference type="SAM" id="MobiDB-lite"/>
    </source>
</evidence>